<comment type="caution">
    <text evidence="2">The sequence shown here is derived from an EMBL/GenBank/DDBJ whole genome shotgun (WGS) entry which is preliminary data.</text>
</comment>
<proteinExistence type="predicted"/>
<sequence length="150" mass="16715">MARPKCFKWSRKGTIYQAARSPPTESLPLHYDGVADATGFFYSSEPPPPQATHDSAATDRYVSRRDFDVYCYGATSILKTDGASLAEEDKKPKSAPVGSIERIDEDIEEARRKISAFDREQERVAKARAAQVEKLAATKDETLEVKQESI</sequence>
<dbReference type="Proteomes" id="UP000293360">
    <property type="component" value="Unassembled WGS sequence"/>
</dbReference>
<dbReference type="EMBL" id="QJNU01000916">
    <property type="protein sequence ID" value="RYO83034.1"/>
    <property type="molecule type" value="Genomic_DNA"/>
</dbReference>
<protein>
    <submittedName>
        <fullName evidence="2">Uncharacterized protein</fullName>
    </submittedName>
</protein>
<dbReference type="AlphaFoldDB" id="A0A4Q4SWU6"/>
<gene>
    <name evidence="2" type="ORF">DL764_009521</name>
</gene>
<accession>A0A4Q4SWU6</accession>
<organism evidence="2 3">
    <name type="scientific">Monosporascus ibericus</name>
    <dbReference type="NCBI Taxonomy" id="155417"/>
    <lineage>
        <taxon>Eukaryota</taxon>
        <taxon>Fungi</taxon>
        <taxon>Dikarya</taxon>
        <taxon>Ascomycota</taxon>
        <taxon>Pezizomycotina</taxon>
        <taxon>Sordariomycetes</taxon>
        <taxon>Xylariomycetidae</taxon>
        <taxon>Xylariales</taxon>
        <taxon>Xylariales incertae sedis</taxon>
        <taxon>Monosporascus</taxon>
    </lineage>
</organism>
<keyword evidence="3" id="KW-1185">Reference proteome</keyword>
<evidence type="ECO:0000256" key="1">
    <source>
        <dbReference type="SAM" id="Coils"/>
    </source>
</evidence>
<evidence type="ECO:0000313" key="2">
    <source>
        <dbReference type="EMBL" id="RYO83034.1"/>
    </source>
</evidence>
<keyword evidence="1" id="KW-0175">Coiled coil</keyword>
<reference evidence="2 3" key="1">
    <citation type="submission" date="2018-06" db="EMBL/GenBank/DDBJ databases">
        <title>Complete Genomes of Monosporascus.</title>
        <authorList>
            <person name="Robinson A.J."/>
            <person name="Natvig D.O."/>
        </authorList>
    </citation>
    <scope>NUCLEOTIDE SEQUENCE [LARGE SCALE GENOMIC DNA]</scope>
    <source>
        <strain evidence="2 3">CBS 110550</strain>
    </source>
</reference>
<name>A0A4Q4SWU6_9PEZI</name>
<evidence type="ECO:0000313" key="3">
    <source>
        <dbReference type="Proteomes" id="UP000293360"/>
    </source>
</evidence>
<feature type="coiled-coil region" evidence="1">
    <location>
        <begin position="100"/>
        <end position="127"/>
    </location>
</feature>